<dbReference type="CDD" id="cd16329">
    <property type="entry name" value="LolA_like"/>
    <property type="match status" value="1"/>
</dbReference>
<comment type="caution">
    <text evidence="2">The sequence shown here is derived from an EMBL/GenBank/DDBJ whole genome shotgun (WGS) entry which is preliminary data.</text>
</comment>
<dbReference type="Proteomes" id="UP000295554">
    <property type="component" value="Unassembled WGS sequence"/>
</dbReference>
<evidence type="ECO:0000256" key="1">
    <source>
        <dbReference type="SAM" id="SignalP"/>
    </source>
</evidence>
<name>A0A4R5LT38_9GAMM</name>
<keyword evidence="1" id="KW-0732">Signal</keyword>
<dbReference type="OrthoDB" id="5937151at2"/>
<feature type="signal peptide" evidence="1">
    <location>
        <begin position="1"/>
        <end position="19"/>
    </location>
</feature>
<reference evidence="2 3" key="1">
    <citation type="submission" date="2019-03" db="EMBL/GenBank/DDBJ databases">
        <title>Seongchinamella monodicae gen. nov., sp. nov., a novel member of the Gammaproteobacteria isolated from a tidal mudflat of beach.</title>
        <authorList>
            <person name="Yang H.G."/>
            <person name="Kang J.W."/>
            <person name="Lee S.D."/>
        </authorList>
    </citation>
    <scope>NUCLEOTIDE SEQUENCE [LARGE SCALE GENOMIC DNA]</scope>
    <source>
        <strain evidence="2 3">GH4-78</strain>
    </source>
</reference>
<keyword evidence="3" id="KW-1185">Reference proteome</keyword>
<dbReference type="Gene3D" id="2.50.20.10">
    <property type="entry name" value="Lipoprotein localisation LolA/LolB/LppX"/>
    <property type="match status" value="1"/>
</dbReference>
<dbReference type="AlphaFoldDB" id="A0A4R5LT38"/>
<organism evidence="2 3">
    <name type="scientific">Seongchinamella unica</name>
    <dbReference type="NCBI Taxonomy" id="2547392"/>
    <lineage>
        <taxon>Bacteria</taxon>
        <taxon>Pseudomonadati</taxon>
        <taxon>Pseudomonadota</taxon>
        <taxon>Gammaproteobacteria</taxon>
        <taxon>Cellvibrionales</taxon>
        <taxon>Halieaceae</taxon>
        <taxon>Seongchinamella</taxon>
    </lineage>
</organism>
<dbReference type="InterPro" id="IPR010752">
    <property type="entry name" value="DUF1329"/>
</dbReference>
<dbReference type="Pfam" id="PF07044">
    <property type="entry name" value="DUF1329"/>
    <property type="match status" value="1"/>
</dbReference>
<evidence type="ECO:0000313" key="2">
    <source>
        <dbReference type="EMBL" id="TDG14060.1"/>
    </source>
</evidence>
<sequence>MLPGAIVLAATLLVPGVLAQEQPTLELEFAPPLEGAADPLLAAGNKISSANVEQYAPWLDETVVDSVGAGHFEIELGPQLEFPVHPRYLEATGASLGKTGLLPDGGKLPGYAGGRPFVGLDEEDPQAGLKAAWNMRYTYAPDETETAHFIWRYRDMRKDKLERTIAMYGAILRYTHRHSHEPLPALEDNPANLYSAIYLRVSSPQDIRNTQLLIHRAQDDTEPEQAWMYLNTQRRVKRIATGQKTDAFLGSDIMIEDFLGYNGRIMDMEWTYLGSSEQLLPMYAHNQLDLAQQEMDQDGYRDIAFAGKGHCFPEVTWQLRKVHLLQAQPKDGRHPLSRRHYIIDAVTFTPALTRIYDRTGKLWKLGIVAQSHSAFHTAENEAWQGAATDGVSMVDLQAEHCTTLSLKSRMAAKPLRHKLFNTSYMRQMGR</sequence>
<accession>A0A4R5LT38</accession>
<dbReference type="EMBL" id="SMSE01000002">
    <property type="protein sequence ID" value="TDG14060.1"/>
    <property type="molecule type" value="Genomic_DNA"/>
</dbReference>
<protein>
    <submittedName>
        <fullName evidence="2">DUF1329 domain-containing protein</fullName>
    </submittedName>
</protein>
<gene>
    <name evidence="2" type="ORF">E2F43_11270</name>
</gene>
<dbReference type="RefSeq" id="WP_133212647.1">
    <property type="nucleotide sequence ID" value="NZ_SMSE01000002.1"/>
</dbReference>
<feature type="chain" id="PRO_5020462752" evidence="1">
    <location>
        <begin position="20"/>
        <end position="430"/>
    </location>
</feature>
<evidence type="ECO:0000313" key="3">
    <source>
        <dbReference type="Proteomes" id="UP000295554"/>
    </source>
</evidence>
<proteinExistence type="predicted"/>